<keyword evidence="3" id="KW-1185">Reference proteome</keyword>
<sequence length="253" mass="28656">MAKAGPTCHCPGNSMETRPCPSIIPCSDPQQFCQWSDWGEWCGCTKCRAGREIRRRFCDLQSKEINHQQRADLTCKCAGTDIEERTCLLEDIPIQHQIAEWKGILAITSQLIHAWEKSRRIFKNPNILCLTPYNFNFLIQFYRGNLTLDRKDSALKTTPFPFLVALVSNCECIGLSTEQKSCNARNSKTQTTTLRASEETKENSGTEFSAEDDSEIVAGLDSSCEWSRWSRWSDCTTTCGTGEILRKRRCSCG</sequence>
<proteinExistence type="predicted"/>
<dbReference type="Gene3D" id="2.20.100.10">
    <property type="entry name" value="Thrombospondin type-1 (TSP1) repeat"/>
    <property type="match status" value="1"/>
</dbReference>
<evidence type="ECO:0000313" key="4">
    <source>
        <dbReference type="WBParaSite" id="Hba_04765"/>
    </source>
</evidence>
<dbReference type="Proteomes" id="UP000095283">
    <property type="component" value="Unplaced"/>
</dbReference>
<keyword evidence="2" id="KW-1015">Disulfide bond</keyword>
<accession>A0A1I7WIC6</accession>
<dbReference type="SUPFAM" id="SSF82895">
    <property type="entry name" value="TSP-1 type 1 repeat"/>
    <property type="match status" value="1"/>
</dbReference>
<organism evidence="3 4">
    <name type="scientific">Heterorhabditis bacteriophora</name>
    <name type="common">Entomopathogenic nematode worm</name>
    <dbReference type="NCBI Taxonomy" id="37862"/>
    <lineage>
        <taxon>Eukaryota</taxon>
        <taxon>Metazoa</taxon>
        <taxon>Ecdysozoa</taxon>
        <taxon>Nematoda</taxon>
        <taxon>Chromadorea</taxon>
        <taxon>Rhabditida</taxon>
        <taxon>Rhabditina</taxon>
        <taxon>Rhabditomorpha</taxon>
        <taxon>Strongyloidea</taxon>
        <taxon>Heterorhabditidae</taxon>
        <taxon>Heterorhabditis</taxon>
    </lineage>
</organism>
<reference evidence="4" key="1">
    <citation type="submission" date="2016-11" db="UniProtKB">
        <authorList>
            <consortium name="WormBaseParasite"/>
        </authorList>
    </citation>
    <scope>IDENTIFICATION</scope>
</reference>
<name>A0A1I7WIC6_HETBA</name>
<dbReference type="AlphaFoldDB" id="A0A1I7WIC6"/>
<keyword evidence="1" id="KW-0677">Repeat</keyword>
<dbReference type="WBParaSite" id="Hba_04765">
    <property type="protein sequence ID" value="Hba_04765"/>
    <property type="gene ID" value="Hba_04765"/>
</dbReference>
<protein>
    <submittedName>
        <fullName evidence="4">TSP1_spondin domain-containing protein</fullName>
    </submittedName>
</protein>
<dbReference type="PANTHER" id="PTHR22906:SF21">
    <property type="entry name" value="SEMA DOMAIN-CONTAINING PROTEIN"/>
    <property type="match status" value="1"/>
</dbReference>
<evidence type="ECO:0000256" key="1">
    <source>
        <dbReference type="ARBA" id="ARBA00022737"/>
    </source>
</evidence>
<dbReference type="InterPro" id="IPR036383">
    <property type="entry name" value="TSP1_rpt_sf"/>
</dbReference>
<dbReference type="PANTHER" id="PTHR22906">
    <property type="entry name" value="PROPERDIN"/>
    <property type="match status" value="1"/>
</dbReference>
<evidence type="ECO:0000256" key="2">
    <source>
        <dbReference type="ARBA" id="ARBA00023157"/>
    </source>
</evidence>
<dbReference type="InterPro" id="IPR052065">
    <property type="entry name" value="Compl_asym_regulator"/>
</dbReference>
<evidence type="ECO:0000313" key="3">
    <source>
        <dbReference type="Proteomes" id="UP000095283"/>
    </source>
</evidence>
<dbReference type="PROSITE" id="PS50092">
    <property type="entry name" value="TSP1"/>
    <property type="match status" value="2"/>
</dbReference>
<dbReference type="InterPro" id="IPR000884">
    <property type="entry name" value="TSP1_rpt"/>
</dbReference>
<dbReference type="Pfam" id="PF00090">
    <property type="entry name" value="TSP_1"/>
    <property type="match status" value="1"/>
</dbReference>